<gene>
    <name evidence="3" type="primary">LOC103525033</name>
</gene>
<feature type="compositionally biased region" description="Low complexity" evidence="1">
    <location>
        <begin position="78"/>
        <end position="93"/>
    </location>
</feature>
<sequence length="841" mass="92269">MSTDNSNSNTTPIPSDEDTQDNPNNPLLPTPGFPANQFPPFQQKFPGQFPNQFSGPPGNQFFQNNQFPPNPFGPNPFPANQFQQQQFSQSNQPDRQSHHHHHKSEKDTDKRDLSMDKDERAFDRDERDNGRHKADKDHRDKDDKDHRDKADKDHRDKDDDRDKDDEEDDREERREKRKKEREQHKADKAKRKAEREAKRAAKKRKMEGKKKERRRGSDEDEEVEEEDGSDGETRDDKRTSKDRKHKKRRRGTSKSEEEGEEDSVLAHLPKTQRELYLRIQQHQREVGTSVASNSADDSGGGDSTPPGGAEEHWYSSDEENPGSSLASLVQKINQKSKPPLLPHPPAKVPLLPTPTNIPNTHGYIEPKPESGASNAPTGSEANPSMILNLPNININQDEVSRLLSTLQSVSVPSSSTQPVSSQPDNQGSLGSIPFPGQNPGGPLNIPLPGSNASGNGSNALGMSNNGSNALGMSNNGSNMSMSANGSNNLAMSGNGMPMGNVPSGNAMPPFGAAGPNFPPPTGPGFPGMPLPSMMGGNMSFPLPPPSGPSLPSEPAKPPLVKRDPRLSRSSAPDLPRPLVEPTPPAPAKPADPMSLLKDIDLRLPTLSSSLGTPASSGDVDLRNLIQAVPMHEACKEIDASLGSHPPLTWSLRRWHRVPCNYAEIVPLVKANPQDPRLNPARIGRRRRSSDDIPASPIVPPSPNSTASASPNTRDPRKSTALGAMLRPGVESSRRPADPRMGERRNSDPRQGEPRPDPRQMGDPRFSAGGDALPAKDRYPADPRVKRASDPRMPDDYRYQPSYSQDSDLRSSHRGDSRSEGKFQDTDLRMTPQSGYSHHHQS</sequence>
<feature type="compositionally biased region" description="Pro residues" evidence="1">
    <location>
        <begin position="68"/>
        <end position="77"/>
    </location>
</feature>
<feature type="region of interest" description="Disordered" evidence="1">
    <location>
        <begin position="517"/>
        <end position="592"/>
    </location>
</feature>
<feature type="compositionally biased region" description="Low complexity" evidence="1">
    <location>
        <begin position="703"/>
        <end position="712"/>
    </location>
</feature>
<feature type="compositionally biased region" description="Polar residues" evidence="1">
    <location>
        <begin position="1"/>
        <end position="13"/>
    </location>
</feature>
<protein>
    <submittedName>
        <fullName evidence="3">Stress response protein nst1-like isoform X1</fullName>
    </submittedName>
</protein>
<feature type="compositionally biased region" description="Basic residues" evidence="1">
    <location>
        <begin position="200"/>
        <end position="214"/>
    </location>
</feature>
<feature type="compositionally biased region" description="Basic and acidic residues" evidence="1">
    <location>
        <begin position="104"/>
        <end position="160"/>
    </location>
</feature>
<feature type="region of interest" description="Disordered" evidence="1">
    <location>
        <begin position="411"/>
        <end position="456"/>
    </location>
</feature>
<feature type="region of interest" description="Disordered" evidence="1">
    <location>
        <begin position="671"/>
        <end position="841"/>
    </location>
</feature>
<feature type="compositionally biased region" description="Acidic residues" evidence="1">
    <location>
        <begin position="218"/>
        <end position="230"/>
    </location>
</feature>
<evidence type="ECO:0000313" key="3">
    <source>
        <dbReference type="RefSeq" id="XP_026675964.1"/>
    </source>
</evidence>
<feature type="compositionally biased region" description="Low complexity" evidence="1">
    <location>
        <begin position="33"/>
        <end position="67"/>
    </location>
</feature>
<dbReference type="Proteomes" id="UP000079169">
    <property type="component" value="Unplaced"/>
</dbReference>
<evidence type="ECO:0000256" key="1">
    <source>
        <dbReference type="SAM" id="MobiDB-lite"/>
    </source>
</evidence>
<feature type="compositionally biased region" description="Polar residues" evidence="1">
    <location>
        <begin position="371"/>
        <end position="382"/>
    </location>
</feature>
<keyword evidence="2" id="KW-1185">Reference proteome</keyword>
<feature type="compositionally biased region" description="Low complexity" evidence="1">
    <location>
        <begin position="411"/>
        <end position="423"/>
    </location>
</feature>
<feature type="compositionally biased region" description="Pro residues" evidence="1">
    <location>
        <begin position="517"/>
        <end position="529"/>
    </location>
</feature>
<organism evidence="2 3">
    <name type="scientific">Diaphorina citri</name>
    <name type="common">Asian citrus psyllid</name>
    <dbReference type="NCBI Taxonomy" id="121845"/>
    <lineage>
        <taxon>Eukaryota</taxon>
        <taxon>Metazoa</taxon>
        <taxon>Ecdysozoa</taxon>
        <taxon>Arthropoda</taxon>
        <taxon>Hexapoda</taxon>
        <taxon>Insecta</taxon>
        <taxon>Pterygota</taxon>
        <taxon>Neoptera</taxon>
        <taxon>Paraneoptera</taxon>
        <taxon>Hemiptera</taxon>
        <taxon>Sternorrhyncha</taxon>
        <taxon>Psylloidea</taxon>
        <taxon>Psyllidae</taxon>
        <taxon>Diaphorininae</taxon>
        <taxon>Diaphorina</taxon>
    </lineage>
</organism>
<dbReference type="RefSeq" id="XP_026675964.1">
    <property type="nucleotide sequence ID" value="XM_026820163.1"/>
</dbReference>
<feature type="compositionally biased region" description="Basic and acidic residues" evidence="1">
    <location>
        <begin position="731"/>
        <end position="761"/>
    </location>
</feature>
<feature type="compositionally biased region" description="Low complexity" evidence="1">
    <location>
        <begin position="348"/>
        <end position="360"/>
    </location>
</feature>
<feature type="compositionally biased region" description="Pro residues" evidence="1">
    <location>
        <begin position="574"/>
        <end position="589"/>
    </location>
</feature>
<dbReference type="KEGG" id="dci:103525033"/>
<accession>A0A3Q0IIE0</accession>
<feature type="compositionally biased region" description="Low complexity" evidence="1">
    <location>
        <begin position="435"/>
        <end position="449"/>
    </location>
</feature>
<dbReference type="PaxDb" id="121845-A0A3Q0IIE0"/>
<feature type="compositionally biased region" description="Low complexity" evidence="1">
    <location>
        <begin position="289"/>
        <end position="308"/>
    </location>
</feature>
<feature type="compositionally biased region" description="Basic residues" evidence="1">
    <location>
        <begin position="240"/>
        <end position="252"/>
    </location>
</feature>
<proteinExistence type="predicted"/>
<feature type="compositionally biased region" description="Basic and acidic residues" evidence="1">
    <location>
        <begin position="806"/>
        <end position="827"/>
    </location>
</feature>
<feature type="region of interest" description="Disordered" evidence="1">
    <location>
        <begin position="1"/>
        <end position="385"/>
    </location>
</feature>
<reference evidence="3" key="1">
    <citation type="submission" date="2025-08" db="UniProtKB">
        <authorList>
            <consortium name="RefSeq"/>
        </authorList>
    </citation>
    <scope>IDENTIFICATION</scope>
</reference>
<dbReference type="AlphaFoldDB" id="A0A3Q0IIE0"/>
<feature type="compositionally biased region" description="Acidic residues" evidence="1">
    <location>
        <begin position="161"/>
        <end position="170"/>
    </location>
</feature>
<feature type="compositionally biased region" description="Polar residues" evidence="1">
    <location>
        <begin position="321"/>
        <end position="336"/>
    </location>
</feature>
<dbReference type="GeneID" id="103525033"/>
<feature type="compositionally biased region" description="Basic and acidic residues" evidence="1">
    <location>
        <begin position="773"/>
        <end position="797"/>
    </location>
</feature>
<name>A0A3Q0IIE0_DIACI</name>
<evidence type="ECO:0000313" key="2">
    <source>
        <dbReference type="Proteomes" id="UP000079169"/>
    </source>
</evidence>